<evidence type="ECO:0000313" key="7">
    <source>
        <dbReference type="Proteomes" id="UP000191135"/>
    </source>
</evidence>
<dbReference type="Proteomes" id="UP000191135">
    <property type="component" value="Plasmid pMM593"/>
</dbReference>
<gene>
    <name evidence="6" type="ORF">Mame_04712</name>
</gene>
<dbReference type="GO" id="GO:0003677">
    <property type="term" value="F:DNA binding"/>
    <property type="evidence" value="ECO:0007669"/>
    <property type="project" value="UniProtKB-KW"/>
</dbReference>
<keyword evidence="1" id="KW-0805">Transcription regulation</keyword>
<evidence type="ECO:0000256" key="1">
    <source>
        <dbReference type="ARBA" id="ARBA00023015"/>
    </source>
</evidence>
<organism evidence="6 7">
    <name type="scientific">Martelella mediterranea DSM 17316</name>
    <dbReference type="NCBI Taxonomy" id="1122214"/>
    <lineage>
        <taxon>Bacteria</taxon>
        <taxon>Pseudomonadati</taxon>
        <taxon>Pseudomonadota</taxon>
        <taxon>Alphaproteobacteria</taxon>
        <taxon>Hyphomicrobiales</taxon>
        <taxon>Aurantimonadaceae</taxon>
        <taxon>Martelella</taxon>
    </lineage>
</organism>
<dbReference type="OrthoDB" id="9810548at2"/>
<dbReference type="RefSeq" id="WP_018064020.1">
    <property type="nucleotide sequence ID" value="NZ_AQWH01000005.1"/>
</dbReference>
<evidence type="ECO:0000259" key="5">
    <source>
        <dbReference type="SMART" id="SM00895"/>
    </source>
</evidence>
<dbReference type="Gene3D" id="1.10.10.10">
    <property type="entry name" value="Winged helix-like DNA-binding domain superfamily/Winged helix DNA-binding domain"/>
    <property type="match status" value="1"/>
</dbReference>
<dbReference type="SMART" id="SM00345">
    <property type="entry name" value="HTH_GNTR"/>
    <property type="match status" value="1"/>
</dbReference>
<sequence length="230" mass="25369">MVSSKKTRSGAAEPHGAKRLSDVAYERILEHLFAKKLPAGAFVSQNQLVEMLDIPVAPLRDALRVLEVEGVLTIHPRSGIEFVKPGLELTRSTYQYRTILECAAVKVFAETASDDEIAALLAEHEALSEKIGRTGLDAEALAEIEHLEAALHDSIIGALGNPLINSGYKRMHHYLRLVRLERKMTPPLAQRSLQEHVAILKACKARDADAAEEAVKAHFDAALRRHMGLY</sequence>
<dbReference type="InterPro" id="IPR011711">
    <property type="entry name" value="GntR_C"/>
</dbReference>
<evidence type="ECO:0000256" key="3">
    <source>
        <dbReference type="ARBA" id="ARBA00023163"/>
    </source>
</evidence>
<dbReference type="GO" id="GO:0003700">
    <property type="term" value="F:DNA-binding transcription factor activity"/>
    <property type="evidence" value="ECO:0007669"/>
    <property type="project" value="InterPro"/>
</dbReference>
<evidence type="ECO:0000313" key="6">
    <source>
        <dbReference type="EMBL" id="AQZ54004.1"/>
    </source>
</evidence>
<dbReference type="Pfam" id="PF07729">
    <property type="entry name" value="FCD"/>
    <property type="match status" value="1"/>
</dbReference>
<dbReference type="InterPro" id="IPR036390">
    <property type="entry name" value="WH_DNA-bd_sf"/>
</dbReference>
<dbReference type="AlphaFoldDB" id="A0A1U9Z8K2"/>
<dbReference type="SUPFAM" id="SSF48008">
    <property type="entry name" value="GntR ligand-binding domain-like"/>
    <property type="match status" value="1"/>
</dbReference>
<accession>A0A1U9Z8K2</accession>
<reference evidence="6 7" key="1">
    <citation type="submission" date="2017-03" db="EMBL/GenBank/DDBJ databases">
        <title>Foreign affairs: Plasmid Transfer between Roseobacters and Rhizobia.</title>
        <authorList>
            <person name="Bartling P."/>
            <person name="Bunk B."/>
            <person name="Overmann J."/>
            <person name="Brinkmann H."/>
            <person name="Petersen J."/>
        </authorList>
    </citation>
    <scope>NUCLEOTIDE SEQUENCE [LARGE SCALE GENOMIC DNA]</scope>
    <source>
        <strain evidence="6 7">MACL11</strain>
        <plasmid evidence="7">Plasmid pmm593</plasmid>
    </source>
</reference>
<dbReference type="InterPro" id="IPR000524">
    <property type="entry name" value="Tscrpt_reg_HTH_GntR"/>
</dbReference>
<feature type="domain" description="HTH gntR-type" evidence="4">
    <location>
        <begin position="24"/>
        <end position="82"/>
    </location>
</feature>
<dbReference type="PANTHER" id="PTHR43537">
    <property type="entry name" value="TRANSCRIPTIONAL REGULATOR, GNTR FAMILY"/>
    <property type="match status" value="1"/>
</dbReference>
<dbReference type="InterPro" id="IPR036388">
    <property type="entry name" value="WH-like_DNA-bd_sf"/>
</dbReference>
<protein>
    <submittedName>
        <fullName evidence="6">Transcriptional regulator NanR</fullName>
    </submittedName>
</protein>
<geneLocation type="plasmid" evidence="7">
    <name>pmm593</name>
</geneLocation>
<feature type="domain" description="GntR C-terminal" evidence="5">
    <location>
        <begin position="92"/>
        <end position="221"/>
    </location>
</feature>
<evidence type="ECO:0000259" key="4">
    <source>
        <dbReference type="SMART" id="SM00345"/>
    </source>
</evidence>
<dbReference type="KEGG" id="mmed:Mame_04712"/>
<dbReference type="InterPro" id="IPR008920">
    <property type="entry name" value="TF_FadR/GntR_C"/>
</dbReference>
<dbReference type="Pfam" id="PF00392">
    <property type="entry name" value="GntR"/>
    <property type="match status" value="1"/>
</dbReference>
<dbReference type="eggNOG" id="COG1802">
    <property type="taxonomic scope" value="Bacteria"/>
</dbReference>
<dbReference type="EMBL" id="CP020331">
    <property type="protein sequence ID" value="AQZ54004.1"/>
    <property type="molecule type" value="Genomic_DNA"/>
</dbReference>
<dbReference type="SUPFAM" id="SSF46785">
    <property type="entry name" value="Winged helix' DNA-binding domain"/>
    <property type="match status" value="1"/>
</dbReference>
<dbReference type="SMART" id="SM00895">
    <property type="entry name" value="FCD"/>
    <property type="match status" value="1"/>
</dbReference>
<keyword evidence="2" id="KW-0238">DNA-binding</keyword>
<dbReference type="PANTHER" id="PTHR43537:SF5">
    <property type="entry name" value="UXU OPERON TRANSCRIPTIONAL REGULATOR"/>
    <property type="match status" value="1"/>
</dbReference>
<keyword evidence="6" id="KW-0614">Plasmid</keyword>
<name>A0A1U9Z8K2_9HYPH</name>
<keyword evidence="7" id="KW-1185">Reference proteome</keyword>
<evidence type="ECO:0000256" key="2">
    <source>
        <dbReference type="ARBA" id="ARBA00023125"/>
    </source>
</evidence>
<proteinExistence type="predicted"/>
<keyword evidence="3" id="KW-0804">Transcription</keyword>
<dbReference type="Gene3D" id="1.20.120.530">
    <property type="entry name" value="GntR ligand-binding domain-like"/>
    <property type="match status" value="1"/>
</dbReference>